<dbReference type="Gene3D" id="3.20.20.140">
    <property type="entry name" value="Metal-dependent hydrolases"/>
    <property type="match status" value="1"/>
</dbReference>
<organism evidence="1 2">
    <name type="scientific">Cyclobacterium marinum (strain ATCC 25205 / DSM 745 / LMG 13164 / NCIMB 1802)</name>
    <name type="common">Flectobacillus marinus</name>
    <dbReference type="NCBI Taxonomy" id="880070"/>
    <lineage>
        <taxon>Bacteria</taxon>
        <taxon>Pseudomonadati</taxon>
        <taxon>Bacteroidota</taxon>
        <taxon>Cytophagia</taxon>
        <taxon>Cytophagales</taxon>
        <taxon>Cyclobacteriaceae</taxon>
        <taxon>Cyclobacterium</taxon>
    </lineage>
</organism>
<dbReference type="GO" id="GO:0016787">
    <property type="term" value="F:hydrolase activity"/>
    <property type="evidence" value="ECO:0007669"/>
    <property type="project" value="UniProtKB-KW"/>
</dbReference>
<dbReference type="InterPro" id="IPR032466">
    <property type="entry name" value="Metal_Hydrolase"/>
</dbReference>
<sequence length="268" mass="30436">MVLIDINAYVGNWPYKQMAYSTCEALLKKMNQFGVDKAVVANMSGIFYKNCQAANEALFAEIESSATYKERIVPFAIINPFYPGWKSDFDKCVKVGIKGIRIYPQYHDYQLTDSACVELVKMARDHDLVVGLTMRMVDSRQKSWMDLDQLAGTDKPEQGLVDLLAIIKEVPAAKYFILNLANGYQLKNDDFELIMKSKVLMDTSGRSLVNMAQALEFYGEDKFAFGTHAPILDYLTGMLRIESLREEEASQSTKDLLRWKNAQSMLNL</sequence>
<proteinExistence type="predicted"/>
<dbReference type="EMBL" id="CP002955">
    <property type="protein sequence ID" value="AEL23936.1"/>
    <property type="molecule type" value="Genomic_DNA"/>
</dbReference>
<accession>G0J0M0</accession>
<protein>
    <submittedName>
        <fullName evidence="1">Amidohydrolase 2</fullName>
    </submittedName>
</protein>
<dbReference type="KEGG" id="cmr:Cycma_0153"/>
<gene>
    <name evidence="1" type="ordered locus">Cycma_0153</name>
</gene>
<dbReference type="AlphaFoldDB" id="G0J0M0"/>
<name>G0J0M0_CYCMS</name>
<reference evidence="2" key="1">
    <citation type="submission" date="2011-07" db="EMBL/GenBank/DDBJ databases">
        <title>The complete genome of Cyclobacterium marinum DSM 745.</title>
        <authorList>
            <person name="Lucas S."/>
            <person name="Han J."/>
            <person name="Lapidus A."/>
            <person name="Bruce D."/>
            <person name="Goodwin L."/>
            <person name="Pitluck S."/>
            <person name="Peters L."/>
            <person name="Kyrpides N."/>
            <person name="Mavromatis K."/>
            <person name="Ivanova N."/>
            <person name="Ovchinnikova G."/>
            <person name="Chertkov O."/>
            <person name="Detter J.C."/>
            <person name="Tapia R."/>
            <person name="Han C."/>
            <person name="Land M."/>
            <person name="Hauser L."/>
            <person name="Markowitz V."/>
            <person name="Cheng J.-F."/>
            <person name="Hugenholtz P."/>
            <person name="Woyke T."/>
            <person name="Wu D."/>
            <person name="Tindall B."/>
            <person name="Schuetze A."/>
            <person name="Brambilla E."/>
            <person name="Klenk H.-P."/>
            <person name="Eisen J.A."/>
        </authorList>
    </citation>
    <scope>NUCLEOTIDE SEQUENCE [LARGE SCALE GENOMIC DNA]</scope>
    <source>
        <strain evidence="2">ATCC 25205 / DSM 745 / LMG 13164 / NCIMB 1802</strain>
    </source>
</reference>
<dbReference type="HOGENOM" id="CLU_077099_0_0_10"/>
<keyword evidence="1" id="KW-0378">Hydrolase</keyword>
<dbReference type="STRING" id="880070.Cycma_0153"/>
<dbReference type="eggNOG" id="COG2159">
    <property type="taxonomic scope" value="Bacteria"/>
</dbReference>
<evidence type="ECO:0000313" key="1">
    <source>
        <dbReference type="EMBL" id="AEL23936.1"/>
    </source>
</evidence>
<dbReference type="SUPFAM" id="SSF51556">
    <property type="entry name" value="Metallo-dependent hydrolases"/>
    <property type="match status" value="1"/>
</dbReference>
<dbReference type="Proteomes" id="UP000001635">
    <property type="component" value="Chromosome"/>
</dbReference>
<keyword evidence="2" id="KW-1185">Reference proteome</keyword>
<evidence type="ECO:0000313" key="2">
    <source>
        <dbReference type="Proteomes" id="UP000001635"/>
    </source>
</evidence>